<evidence type="ECO:0000256" key="1">
    <source>
        <dbReference type="SAM" id="Phobius"/>
    </source>
</evidence>
<evidence type="ECO:0000313" key="3">
    <source>
        <dbReference type="Proteomes" id="UP000324222"/>
    </source>
</evidence>
<keyword evidence="1" id="KW-1133">Transmembrane helix</keyword>
<feature type="transmembrane region" description="Helical" evidence="1">
    <location>
        <begin position="20"/>
        <end position="39"/>
    </location>
</feature>
<evidence type="ECO:0000313" key="2">
    <source>
        <dbReference type="EMBL" id="MPC41822.1"/>
    </source>
</evidence>
<sequence>MYTYVFPAPHLPSTPAARLSFTGSPAQFFLCGTLLYMYFYMCQRPLYRALICLSPHSSIRSLLSCDLGVDLARCLLTHSHRSTL</sequence>
<name>A0A5B7F5P0_PORTR</name>
<comment type="caution">
    <text evidence="2">The sequence shown here is derived from an EMBL/GenBank/DDBJ whole genome shotgun (WGS) entry which is preliminary data.</text>
</comment>
<dbReference type="EMBL" id="VSRR010005197">
    <property type="protein sequence ID" value="MPC41822.1"/>
    <property type="molecule type" value="Genomic_DNA"/>
</dbReference>
<gene>
    <name evidence="2" type="ORF">E2C01_035429</name>
</gene>
<organism evidence="2 3">
    <name type="scientific">Portunus trituberculatus</name>
    <name type="common">Swimming crab</name>
    <name type="synonym">Neptunus trituberculatus</name>
    <dbReference type="NCBI Taxonomy" id="210409"/>
    <lineage>
        <taxon>Eukaryota</taxon>
        <taxon>Metazoa</taxon>
        <taxon>Ecdysozoa</taxon>
        <taxon>Arthropoda</taxon>
        <taxon>Crustacea</taxon>
        <taxon>Multicrustacea</taxon>
        <taxon>Malacostraca</taxon>
        <taxon>Eumalacostraca</taxon>
        <taxon>Eucarida</taxon>
        <taxon>Decapoda</taxon>
        <taxon>Pleocyemata</taxon>
        <taxon>Brachyura</taxon>
        <taxon>Eubrachyura</taxon>
        <taxon>Portunoidea</taxon>
        <taxon>Portunidae</taxon>
        <taxon>Portuninae</taxon>
        <taxon>Portunus</taxon>
    </lineage>
</organism>
<protein>
    <submittedName>
        <fullName evidence="2">Uncharacterized protein</fullName>
    </submittedName>
</protein>
<dbReference type="Proteomes" id="UP000324222">
    <property type="component" value="Unassembled WGS sequence"/>
</dbReference>
<keyword evidence="1" id="KW-0472">Membrane</keyword>
<accession>A0A5B7F5P0</accession>
<reference evidence="2 3" key="1">
    <citation type="submission" date="2019-05" db="EMBL/GenBank/DDBJ databases">
        <title>Another draft genome of Portunus trituberculatus and its Hox gene families provides insights of decapod evolution.</title>
        <authorList>
            <person name="Jeong J.-H."/>
            <person name="Song I."/>
            <person name="Kim S."/>
            <person name="Choi T."/>
            <person name="Kim D."/>
            <person name="Ryu S."/>
            <person name="Kim W."/>
        </authorList>
    </citation>
    <scope>NUCLEOTIDE SEQUENCE [LARGE SCALE GENOMIC DNA]</scope>
    <source>
        <tissue evidence="2">Muscle</tissue>
    </source>
</reference>
<keyword evidence="1" id="KW-0812">Transmembrane</keyword>
<keyword evidence="3" id="KW-1185">Reference proteome</keyword>
<dbReference type="AlphaFoldDB" id="A0A5B7F5P0"/>
<proteinExistence type="predicted"/>